<reference evidence="1" key="1">
    <citation type="submission" date="2023-03" db="EMBL/GenBank/DDBJ databases">
        <title>MT1 and MT2 Draft Genomes of Novel Species.</title>
        <authorList>
            <person name="Venkateswaran K."/>
        </authorList>
    </citation>
    <scope>NUCLEOTIDE SEQUENCE</scope>
    <source>
        <strain evidence="1">F6_3S_P_2</strain>
    </source>
</reference>
<dbReference type="Proteomes" id="UP001175097">
    <property type="component" value="Unassembled WGS sequence"/>
</dbReference>
<accession>A0ABT8JMZ0</accession>
<comment type="caution">
    <text evidence="1">The sequence shown here is derived from an EMBL/GenBank/DDBJ whole genome shotgun (WGS) entry which is preliminary data.</text>
</comment>
<evidence type="ECO:0000313" key="2">
    <source>
        <dbReference type="Proteomes" id="UP001175097"/>
    </source>
</evidence>
<name>A0ABT8JMZ0_9BACL</name>
<sequence length="125" mass="14114">MIDLHVHDFTEDDLSVGFGIIDTLPNFVGIQLCELKVHSTNGVDYYLPFTRTILGCGFQASSKDSYGAENNYFKDIDKINYLMGNSRQSILHTGTQRNNSVVFFLALEIESPKRNQSLAVFFLIL</sequence>
<organism evidence="1 2">
    <name type="scientific">Sporosarcina highlanderae</name>
    <dbReference type="NCBI Taxonomy" id="3035916"/>
    <lineage>
        <taxon>Bacteria</taxon>
        <taxon>Bacillati</taxon>
        <taxon>Bacillota</taxon>
        <taxon>Bacilli</taxon>
        <taxon>Bacillales</taxon>
        <taxon>Caryophanaceae</taxon>
        <taxon>Sporosarcina</taxon>
    </lineage>
</organism>
<proteinExistence type="predicted"/>
<gene>
    <name evidence="1" type="ORF">P5G49_01630</name>
</gene>
<evidence type="ECO:0000313" key="1">
    <source>
        <dbReference type="EMBL" id="MDN4606178.1"/>
    </source>
</evidence>
<dbReference type="EMBL" id="JAROCC010000001">
    <property type="protein sequence ID" value="MDN4606178.1"/>
    <property type="molecule type" value="Genomic_DNA"/>
</dbReference>
<protein>
    <submittedName>
        <fullName evidence="1">Uncharacterized protein</fullName>
    </submittedName>
</protein>
<keyword evidence="2" id="KW-1185">Reference proteome</keyword>